<protein>
    <recommendedName>
        <fullName evidence="2">FAD assembly factor SdhE</fullName>
    </recommendedName>
</protein>
<dbReference type="PANTHER" id="PTHR12469">
    <property type="entry name" value="PROTEIN EMI5 HOMOLOG, MITOCHONDRIAL"/>
    <property type="match status" value="1"/>
</dbReference>
<keyword evidence="3" id="KW-0143">Chaperone</keyword>
<dbReference type="RefSeq" id="WP_053944295.1">
    <property type="nucleotide sequence ID" value="NZ_CP010401.1"/>
</dbReference>
<gene>
    <name evidence="4" type="ORF">PU02_0988</name>
</gene>
<dbReference type="Gene3D" id="1.10.150.250">
    <property type="entry name" value="Flavinator of succinate dehydrogenase"/>
    <property type="match status" value="1"/>
</dbReference>
<dbReference type="OrthoDB" id="9807264at2"/>
<keyword evidence="5" id="KW-1185">Reference proteome</keyword>
<evidence type="ECO:0000256" key="2">
    <source>
        <dbReference type="ARBA" id="ARBA00019418"/>
    </source>
</evidence>
<organism evidence="4 5">
    <name type="scientific">Bartonella ancashensis</name>
    <dbReference type="NCBI Taxonomy" id="1318743"/>
    <lineage>
        <taxon>Bacteria</taxon>
        <taxon>Pseudomonadati</taxon>
        <taxon>Pseudomonadota</taxon>
        <taxon>Alphaproteobacteria</taxon>
        <taxon>Hyphomicrobiales</taxon>
        <taxon>Bartonellaceae</taxon>
        <taxon>Bartonella</taxon>
    </lineage>
</organism>
<evidence type="ECO:0000313" key="4">
    <source>
        <dbReference type="EMBL" id="ALE03802.1"/>
    </source>
</evidence>
<dbReference type="KEGG" id="banc:PU02_0988"/>
<dbReference type="Pfam" id="PF03937">
    <property type="entry name" value="Sdh5"/>
    <property type="match status" value="1"/>
</dbReference>
<dbReference type="InterPro" id="IPR036714">
    <property type="entry name" value="SDH_sf"/>
</dbReference>
<dbReference type="EMBL" id="CP010401">
    <property type="protein sequence ID" value="ALE03802.1"/>
    <property type="molecule type" value="Genomic_DNA"/>
</dbReference>
<comment type="similarity">
    <text evidence="1">Belongs to the SdhE FAD assembly factor family.</text>
</comment>
<evidence type="ECO:0000256" key="3">
    <source>
        <dbReference type="ARBA" id="ARBA00023186"/>
    </source>
</evidence>
<evidence type="ECO:0000256" key="1">
    <source>
        <dbReference type="ARBA" id="ARBA00008571"/>
    </source>
</evidence>
<dbReference type="Proteomes" id="UP000057213">
    <property type="component" value="Chromosome"/>
</dbReference>
<sequence length="96" mass="11453">MATFVIDSSQLDERRRRLVFRAWHRGIREMDLILGQYVDAHIHNMSDQTVSELEYIMSFDDSDLLEWITGKISPPSKVDSFLFRDIINYCFFKNFN</sequence>
<dbReference type="PANTHER" id="PTHR12469:SF2">
    <property type="entry name" value="SUCCINATE DEHYDROGENASE ASSEMBLY FACTOR 2, MITOCHONDRIAL"/>
    <property type="match status" value="1"/>
</dbReference>
<dbReference type="PATRIC" id="fig|1318743.3.peg.1002"/>
<name>A0A0M4LK58_9HYPH</name>
<dbReference type="InterPro" id="IPR005631">
    <property type="entry name" value="SDH"/>
</dbReference>
<evidence type="ECO:0000313" key="5">
    <source>
        <dbReference type="Proteomes" id="UP000057213"/>
    </source>
</evidence>
<reference evidence="4 5" key="1">
    <citation type="journal article" date="2015" name="Genome Announc.">
        <title>Complete Genome Sequence of Bartonella ancashensis Strain 20.00, Isolated from the Blood of a Patient with Verruga Peruana.</title>
        <authorList>
            <person name="Hang J."/>
            <person name="Mullins K.E."/>
            <person name="Clifford R.J."/>
            <person name="Onmus-Leone F."/>
            <person name="Yang Y."/>
            <person name="Jiang J."/>
            <person name="Leguia M."/>
            <person name="Kasper M.R."/>
            <person name="Maguina C."/>
            <person name="Lesho E.P."/>
            <person name="Jarman R.G."/>
            <person name="Richards A.L."/>
            <person name="Blazes D."/>
        </authorList>
    </citation>
    <scope>NUCLEOTIDE SEQUENCE [LARGE SCALE GENOMIC DNA]</scope>
    <source>
        <strain evidence="4 5">20.00</strain>
    </source>
</reference>
<proteinExistence type="inferred from homology"/>
<dbReference type="SUPFAM" id="SSF109910">
    <property type="entry name" value="YgfY-like"/>
    <property type="match status" value="1"/>
</dbReference>
<dbReference type="GO" id="GO:0006099">
    <property type="term" value="P:tricarboxylic acid cycle"/>
    <property type="evidence" value="ECO:0007669"/>
    <property type="project" value="TreeGrafter"/>
</dbReference>
<dbReference type="AlphaFoldDB" id="A0A0M4LK58"/>
<accession>A0A0M4LK58</accession>
<dbReference type="STRING" id="1318743.PU02_0988"/>